<name>A0A5S4YB76_9BRAD</name>
<dbReference type="Pfam" id="PF00132">
    <property type="entry name" value="Hexapep"/>
    <property type="match status" value="1"/>
</dbReference>
<keyword evidence="4" id="KW-1185">Reference proteome</keyword>
<dbReference type="RefSeq" id="WP_148745412.1">
    <property type="nucleotide sequence ID" value="NZ_VSTH01000194.1"/>
</dbReference>
<dbReference type="InterPro" id="IPR051159">
    <property type="entry name" value="Hexapeptide_acetyltransf"/>
</dbReference>
<evidence type="ECO:0000313" key="3">
    <source>
        <dbReference type="EMBL" id="TYO61222.1"/>
    </source>
</evidence>
<comment type="caution">
    <text evidence="3">The sequence shown here is derived from an EMBL/GenBank/DDBJ whole genome shotgun (WGS) entry which is preliminary data.</text>
</comment>
<dbReference type="InterPro" id="IPR001451">
    <property type="entry name" value="Hexapep"/>
</dbReference>
<evidence type="ECO:0000256" key="2">
    <source>
        <dbReference type="ARBA" id="ARBA00022679"/>
    </source>
</evidence>
<dbReference type="NCBIfam" id="NF007797">
    <property type="entry name" value="PRK10502.1"/>
    <property type="match status" value="1"/>
</dbReference>
<keyword evidence="2 3" id="KW-0808">Transferase</keyword>
<protein>
    <submittedName>
        <fullName evidence="3">Colanic acid biosynthesis acetyltransferase WcaF</fullName>
    </submittedName>
</protein>
<dbReference type="PANTHER" id="PTHR23416">
    <property type="entry name" value="SIALIC ACID SYNTHASE-RELATED"/>
    <property type="match status" value="1"/>
</dbReference>
<comment type="similarity">
    <text evidence="1">Belongs to the transferase hexapeptide repeat family.</text>
</comment>
<evidence type="ECO:0000313" key="4">
    <source>
        <dbReference type="Proteomes" id="UP000324797"/>
    </source>
</evidence>
<dbReference type="Proteomes" id="UP000324797">
    <property type="component" value="Unassembled WGS sequence"/>
</dbReference>
<proteinExistence type="inferred from homology"/>
<dbReference type="Pfam" id="PF14602">
    <property type="entry name" value="Hexapep_2"/>
    <property type="match status" value="1"/>
</dbReference>
<dbReference type="GO" id="GO:0005829">
    <property type="term" value="C:cytosol"/>
    <property type="evidence" value="ECO:0007669"/>
    <property type="project" value="TreeGrafter"/>
</dbReference>
<dbReference type="GO" id="GO:0008374">
    <property type="term" value="F:O-acyltransferase activity"/>
    <property type="evidence" value="ECO:0007669"/>
    <property type="project" value="TreeGrafter"/>
</dbReference>
<dbReference type="Gene3D" id="2.160.10.10">
    <property type="entry name" value="Hexapeptide repeat proteins"/>
    <property type="match status" value="1"/>
</dbReference>
<dbReference type="PANTHER" id="PTHR23416:SF23">
    <property type="entry name" value="ACETYLTRANSFERASE C18B11.09C-RELATED"/>
    <property type="match status" value="1"/>
</dbReference>
<accession>A0A5S4YB76</accession>
<organism evidence="3 4">
    <name type="scientific">Bradyrhizobium hipponense</name>
    <dbReference type="NCBI Taxonomy" id="2605638"/>
    <lineage>
        <taxon>Bacteria</taxon>
        <taxon>Pseudomonadati</taxon>
        <taxon>Pseudomonadota</taxon>
        <taxon>Alphaproteobacteria</taxon>
        <taxon>Hyphomicrobiales</taxon>
        <taxon>Nitrobacteraceae</taxon>
        <taxon>Bradyrhizobium</taxon>
    </lineage>
</organism>
<dbReference type="SUPFAM" id="SSF51161">
    <property type="entry name" value="Trimeric LpxA-like enzymes"/>
    <property type="match status" value="1"/>
</dbReference>
<dbReference type="InterPro" id="IPR011004">
    <property type="entry name" value="Trimer_LpxA-like_sf"/>
</dbReference>
<dbReference type="AlphaFoldDB" id="A0A5S4YB76"/>
<gene>
    <name evidence="3" type="primary">wcaF</name>
    <name evidence="3" type="ORF">FXV83_39295</name>
</gene>
<evidence type="ECO:0000256" key="1">
    <source>
        <dbReference type="ARBA" id="ARBA00007274"/>
    </source>
</evidence>
<reference evidence="3 4" key="1">
    <citation type="submission" date="2019-08" db="EMBL/GenBank/DDBJ databases">
        <title>Bradyrhizobium hipponensis sp. nov., a rhizobium isolated from a Lupinus angustifolius root nodule in Tunisia.</title>
        <authorList>
            <person name="Off K."/>
            <person name="Rejili M."/>
            <person name="Mars M."/>
            <person name="Brachmann A."/>
            <person name="Marin M."/>
        </authorList>
    </citation>
    <scope>NUCLEOTIDE SEQUENCE [LARGE SCALE GENOMIC DNA]</scope>
    <source>
        <strain evidence="4">aSej3</strain>
    </source>
</reference>
<dbReference type="EMBL" id="VSTH01000194">
    <property type="protein sequence ID" value="TYO61222.1"/>
    <property type="molecule type" value="Genomic_DNA"/>
</dbReference>
<dbReference type="CDD" id="cd05825">
    <property type="entry name" value="LbH_wcaF_like"/>
    <property type="match status" value="1"/>
</dbReference>
<sequence length="210" mass="23185">MLIDQRPIFQDLSRSKAPPGFRGRSGATVILWQTVQLTLFNLSPQPAYAWRRFLLRLFGAEVGEGVLVRPSARITYPWKVKLGHHCWIGDNAELYSLGEITIGDNAVVSQRSYLCAATHDYRDIAFRLVDRPIIIEREAWIAADCFIAPGVTIGMGSIVGARSTVLQSVEAGMIVAGYPAEFKGYRRPALSDGLVHQSEDAIAGRSEEPL</sequence>